<dbReference type="Proteomes" id="UP001057702">
    <property type="component" value="Unassembled WGS sequence"/>
</dbReference>
<organism evidence="1 2">
    <name type="scientific">Streptomyces humicola</name>
    <dbReference type="NCBI Taxonomy" id="2953240"/>
    <lineage>
        <taxon>Bacteria</taxon>
        <taxon>Bacillati</taxon>
        <taxon>Actinomycetota</taxon>
        <taxon>Actinomycetes</taxon>
        <taxon>Kitasatosporales</taxon>
        <taxon>Streptomycetaceae</taxon>
        <taxon>Streptomyces</taxon>
    </lineage>
</organism>
<sequence length="99" mass="10967">MSDLKADTTLIRECSDRLQRVYDEFTNRPNPADGYSPAELGHPKISGAFDEFSDNWKLHRQELAEKIRTLGIITQDAADSYDGIDTDLAAALHTAGEGQ</sequence>
<gene>
    <name evidence="1" type="ORF">NGB36_11050</name>
</gene>
<protein>
    <submittedName>
        <fullName evidence="1">Uncharacterized protein</fullName>
    </submittedName>
</protein>
<accession>A0ABT1PX58</accession>
<proteinExistence type="predicted"/>
<evidence type="ECO:0000313" key="1">
    <source>
        <dbReference type="EMBL" id="MCQ4081125.1"/>
    </source>
</evidence>
<dbReference type="RefSeq" id="WP_255920031.1">
    <property type="nucleotide sequence ID" value="NZ_JANFNG010000006.1"/>
</dbReference>
<comment type="caution">
    <text evidence="1">The sequence shown here is derived from an EMBL/GenBank/DDBJ whole genome shotgun (WGS) entry which is preliminary data.</text>
</comment>
<reference evidence="1" key="1">
    <citation type="submission" date="2022-06" db="EMBL/GenBank/DDBJ databases">
        <title>Draft genome sequence of Streptomyces sp. RB6PN25 isolated from peat swamp forest in Thailand.</title>
        <authorList>
            <person name="Duangmal K."/>
            <person name="Klaysubun C."/>
        </authorList>
    </citation>
    <scope>NUCLEOTIDE SEQUENCE</scope>
    <source>
        <strain evidence="1">RB6PN25</strain>
    </source>
</reference>
<evidence type="ECO:0000313" key="2">
    <source>
        <dbReference type="Proteomes" id="UP001057702"/>
    </source>
</evidence>
<dbReference type="EMBL" id="JANFNG010000006">
    <property type="protein sequence ID" value="MCQ4081125.1"/>
    <property type="molecule type" value="Genomic_DNA"/>
</dbReference>
<name>A0ABT1PX58_9ACTN</name>
<keyword evidence="2" id="KW-1185">Reference proteome</keyword>